<protein>
    <submittedName>
        <fullName evidence="2">Uncharacterized protein</fullName>
    </submittedName>
</protein>
<dbReference type="Proteomes" id="UP000813385">
    <property type="component" value="Unassembled WGS sequence"/>
</dbReference>
<reference evidence="2" key="1">
    <citation type="journal article" date="2021" name="Nat. Commun.">
        <title>Genetic determinants of endophytism in the Arabidopsis root mycobiome.</title>
        <authorList>
            <person name="Mesny F."/>
            <person name="Miyauchi S."/>
            <person name="Thiergart T."/>
            <person name="Pickel B."/>
            <person name="Atanasova L."/>
            <person name="Karlsson M."/>
            <person name="Huettel B."/>
            <person name="Barry K.W."/>
            <person name="Haridas S."/>
            <person name="Chen C."/>
            <person name="Bauer D."/>
            <person name="Andreopoulos W."/>
            <person name="Pangilinan J."/>
            <person name="LaButti K."/>
            <person name="Riley R."/>
            <person name="Lipzen A."/>
            <person name="Clum A."/>
            <person name="Drula E."/>
            <person name="Henrissat B."/>
            <person name="Kohler A."/>
            <person name="Grigoriev I.V."/>
            <person name="Martin F.M."/>
            <person name="Hacquard S."/>
        </authorList>
    </citation>
    <scope>NUCLEOTIDE SEQUENCE</scope>
    <source>
        <strain evidence="2">MPI-CAGE-AT-0016</strain>
    </source>
</reference>
<feature type="region of interest" description="Disordered" evidence="1">
    <location>
        <begin position="98"/>
        <end position="139"/>
    </location>
</feature>
<dbReference type="AlphaFoldDB" id="A0A8K0T5P7"/>
<sequence length="139" mass="14490">MAHARLVMLSARSTSAVSAPRTGATTCSQTARAAGAQSFRMGALSSWEKSKRLTLQAMLPRAERAKAWTWRASSDWASGLARRAILGRAFVVSSLRVASSSEPEPAGVSSSSSMPVTMSMSSMMSAMSSSSSSSSMSSS</sequence>
<evidence type="ECO:0000256" key="1">
    <source>
        <dbReference type="SAM" id="MobiDB-lite"/>
    </source>
</evidence>
<feature type="compositionally biased region" description="Low complexity" evidence="1">
    <location>
        <begin position="99"/>
        <end position="139"/>
    </location>
</feature>
<dbReference type="EMBL" id="JAGPXD010000006">
    <property type="protein sequence ID" value="KAH7349348.1"/>
    <property type="molecule type" value="Genomic_DNA"/>
</dbReference>
<accession>A0A8K0T5P7</accession>
<gene>
    <name evidence="2" type="ORF">B0T11DRAFT_289023</name>
</gene>
<proteinExistence type="predicted"/>
<evidence type="ECO:0000313" key="3">
    <source>
        <dbReference type="Proteomes" id="UP000813385"/>
    </source>
</evidence>
<organism evidence="2 3">
    <name type="scientific">Plectosphaerella cucumerina</name>
    <dbReference type="NCBI Taxonomy" id="40658"/>
    <lineage>
        <taxon>Eukaryota</taxon>
        <taxon>Fungi</taxon>
        <taxon>Dikarya</taxon>
        <taxon>Ascomycota</taxon>
        <taxon>Pezizomycotina</taxon>
        <taxon>Sordariomycetes</taxon>
        <taxon>Hypocreomycetidae</taxon>
        <taxon>Glomerellales</taxon>
        <taxon>Plectosphaerellaceae</taxon>
        <taxon>Plectosphaerella</taxon>
    </lineage>
</organism>
<comment type="caution">
    <text evidence="2">The sequence shown here is derived from an EMBL/GenBank/DDBJ whole genome shotgun (WGS) entry which is preliminary data.</text>
</comment>
<evidence type="ECO:0000313" key="2">
    <source>
        <dbReference type="EMBL" id="KAH7349348.1"/>
    </source>
</evidence>
<name>A0A8K0T5P7_9PEZI</name>
<keyword evidence="3" id="KW-1185">Reference proteome</keyword>